<feature type="transmembrane region" description="Helical" evidence="5">
    <location>
        <begin position="211"/>
        <end position="230"/>
    </location>
</feature>
<dbReference type="AlphaFoldDB" id="A0A1F6MHH0"/>
<evidence type="ECO:0000256" key="1">
    <source>
        <dbReference type="ARBA" id="ARBA00004127"/>
    </source>
</evidence>
<dbReference type="GO" id="GO:0030026">
    <property type="term" value="P:intracellular manganese ion homeostasis"/>
    <property type="evidence" value="ECO:0007669"/>
    <property type="project" value="InterPro"/>
</dbReference>
<dbReference type="Proteomes" id="UP000177457">
    <property type="component" value="Unassembled WGS sequence"/>
</dbReference>
<dbReference type="STRING" id="1798683.A3C90_01360"/>
<gene>
    <name evidence="6" type="ORF">A3C90_01360</name>
</gene>
<organism evidence="6 7">
    <name type="scientific">Candidatus Magasanikbacteria bacterium RIFCSPHIGHO2_02_FULL_51_14</name>
    <dbReference type="NCBI Taxonomy" id="1798683"/>
    <lineage>
        <taxon>Bacteria</taxon>
        <taxon>Candidatus Magasanikiibacteriota</taxon>
    </lineage>
</organism>
<accession>A0A1F6MHH0</accession>
<evidence type="ECO:0000313" key="7">
    <source>
        <dbReference type="Proteomes" id="UP000177457"/>
    </source>
</evidence>
<evidence type="ECO:0000256" key="5">
    <source>
        <dbReference type="SAM" id="Phobius"/>
    </source>
</evidence>
<evidence type="ECO:0000256" key="4">
    <source>
        <dbReference type="ARBA" id="ARBA00023136"/>
    </source>
</evidence>
<evidence type="ECO:0008006" key="8">
    <source>
        <dbReference type="Google" id="ProtNLM"/>
    </source>
</evidence>
<dbReference type="GO" id="GO:0012505">
    <property type="term" value="C:endomembrane system"/>
    <property type="evidence" value="ECO:0007669"/>
    <property type="project" value="UniProtKB-SubCell"/>
</dbReference>
<comment type="subcellular location">
    <subcellularLocation>
        <location evidence="1">Endomembrane system</location>
        <topology evidence="1">Multi-pass membrane protein</topology>
    </subcellularLocation>
</comment>
<name>A0A1F6MHH0_9BACT</name>
<dbReference type="Pfam" id="PF01988">
    <property type="entry name" value="VIT1"/>
    <property type="match status" value="1"/>
</dbReference>
<protein>
    <recommendedName>
        <fullName evidence="8">Iron transporter</fullName>
    </recommendedName>
</protein>
<sequence>MPIEHNPKYVHHQSPGFAATVREVVFGMEDGMVSTLGAITGIASATQDRFTVVLAGLVVVAVESIAMAVGSFLSSKSEREIDEEKLREERTEIEKFPKEEHEELLEMFKHDGWPADLAKKMAETASQNNELMLKEMAYRELAIAPEALGRPALNAVYMFFSYIVGGAIPIVFYLFLPVRGAILPSIAITFVGLFALGAGTTKFSKRPWWRAGLEMLILGGAAAFVGYAVGQAVDVWLRK</sequence>
<keyword evidence="4 5" id="KW-0472">Membrane</keyword>
<evidence type="ECO:0000256" key="2">
    <source>
        <dbReference type="ARBA" id="ARBA00022692"/>
    </source>
</evidence>
<keyword evidence="2 5" id="KW-0812">Transmembrane</keyword>
<dbReference type="EMBL" id="MFQE01000035">
    <property type="protein sequence ID" value="OGH71105.1"/>
    <property type="molecule type" value="Genomic_DNA"/>
</dbReference>
<feature type="transmembrane region" description="Helical" evidence="5">
    <location>
        <begin position="155"/>
        <end position="175"/>
    </location>
</feature>
<evidence type="ECO:0000313" key="6">
    <source>
        <dbReference type="EMBL" id="OGH71105.1"/>
    </source>
</evidence>
<dbReference type="PANTHER" id="PTHR31851">
    <property type="entry name" value="FE(2+)/MN(2+) TRANSPORTER PCL1"/>
    <property type="match status" value="1"/>
</dbReference>
<reference evidence="6 7" key="1">
    <citation type="journal article" date="2016" name="Nat. Commun.">
        <title>Thousands of microbial genomes shed light on interconnected biogeochemical processes in an aquifer system.</title>
        <authorList>
            <person name="Anantharaman K."/>
            <person name="Brown C.T."/>
            <person name="Hug L.A."/>
            <person name="Sharon I."/>
            <person name="Castelle C.J."/>
            <person name="Probst A.J."/>
            <person name="Thomas B.C."/>
            <person name="Singh A."/>
            <person name="Wilkins M.J."/>
            <person name="Karaoz U."/>
            <person name="Brodie E.L."/>
            <person name="Williams K.H."/>
            <person name="Hubbard S.S."/>
            <person name="Banfield J.F."/>
        </authorList>
    </citation>
    <scope>NUCLEOTIDE SEQUENCE [LARGE SCALE GENOMIC DNA]</scope>
</reference>
<keyword evidence="3 5" id="KW-1133">Transmembrane helix</keyword>
<feature type="transmembrane region" description="Helical" evidence="5">
    <location>
        <begin position="50"/>
        <end position="73"/>
    </location>
</feature>
<dbReference type="InterPro" id="IPR008217">
    <property type="entry name" value="Ccc1_fam"/>
</dbReference>
<comment type="caution">
    <text evidence="6">The sequence shown here is derived from an EMBL/GenBank/DDBJ whole genome shotgun (WGS) entry which is preliminary data.</text>
</comment>
<evidence type="ECO:0000256" key="3">
    <source>
        <dbReference type="ARBA" id="ARBA00022989"/>
    </source>
</evidence>
<dbReference type="GO" id="GO:0005384">
    <property type="term" value="F:manganese ion transmembrane transporter activity"/>
    <property type="evidence" value="ECO:0007669"/>
    <property type="project" value="InterPro"/>
</dbReference>
<feature type="transmembrane region" description="Helical" evidence="5">
    <location>
        <begin position="181"/>
        <end position="199"/>
    </location>
</feature>
<proteinExistence type="predicted"/>